<evidence type="ECO:0000259" key="8">
    <source>
        <dbReference type="PROSITE" id="PS50404"/>
    </source>
</evidence>
<dbReference type="SUPFAM" id="SSF47616">
    <property type="entry name" value="GST C-terminal domain-like"/>
    <property type="match status" value="1"/>
</dbReference>
<protein>
    <recommendedName>
        <fullName evidence="3">glutathione transferase</fullName>
        <ecNumber evidence="3">2.5.1.18</ecNumber>
    </recommendedName>
</protein>
<keyword evidence="11" id="KW-1185">Reference proteome</keyword>
<dbReference type="EC" id="2.5.1.18" evidence="3"/>
<dbReference type="FunCoup" id="A0A7J7CEW4">
    <property type="interactions" value="1194"/>
</dbReference>
<dbReference type="PROSITE" id="PS50405">
    <property type="entry name" value="GST_CTER"/>
    <property type="match status" value="1"/>
</dbReference>
<comment type="catalytic activity">
    <reaction evidence="7">
        <text>RX + glutathione = an S-substituted glutathione + a halide anion + H(+)</text>
        <dbReference type="Rhea" id="RHEA:16437"/>
        <dbReference type="ChEBI" id="CHEBI:15378"/>
        <dbReference type="ChEBI" id="CHEBI:16042"/>
        <dbReference type="ChEBI" id="CHEBI:17792"/>
        <dbReference type="ChEBI" id="CHEBI:57925"/>
        <dbReference type="ChEBI" id="CHEBI:90779"/>
        <dbReference type="EC" id="2.5.1.18"/>
    </reaction>
</comment>
<dbReference type="FunFam" id="3.40.30.10:FF:000016">
    <property type="entry name" value="Glutathione S-transferase F2"/>
    <property type="match status" value="1"/>
</dbReference>
<comment type="similarity">
    <text evidence="2">Belongs to the GST superfamily. Phi family.</text>
</comment>
<keyword evidence="5" id="KW-0216">Detoxification</keyword>
<feature type="domain" description="GST N-terminal" evidence="8">
    <location>
        <begin position="2"/>
        <end position="83"/>
    </location>
</feature>
<organism evidence="10 11">
    <name type="scientific">Tripterygium wilfordii</name>
    <name type="common">Thunder God vine</name>
    <dbReference type="NCBI Taxonomy" id="458696"/>
    <lineage>
        <taxon>Eukaryota</taxon>
        <taxon>Viridiplantae</taxon>
        <taxon>Streptophyta</taxon>
        <taxon>Embryophyta</taxon>
        <taxon>Tracheophyta</taxon>
        <taxon>Spermatophyta</taxon>
        <taxon>Magnoliopsida</taxon>
        <taxon>eudicotyledons</taxon>
        <taxon>Gunneridae</taxon>
        <taxon>Pentapetalae</taxon>
        <taxon>rosids</taxon>
        <taxon>fabids</taxon>
        <taxon>Celastrales</taxon>
        <taxon>Celastraceae</taxon>
        <taxon>Tripterygium</taxon>
    </lineage>
</organism>
<dbReference type="InterPro" id="IPR010987">
    <property type="entry name" value="Glutathione-S-Trfase_C-like"/>
</dbReference>
<dbReference type="SUPFAM" id="SSF52833">
    <property type="entry name" value="Thioredoxin-like"/>
    <property type="match status" value="1"/>
</dbReference>
<dbReference type="CDD" id="cd03053">
    <property type="entry name" value="GST_N_Phi"/>
    <property type="match status" value="1"/>
</dbReference>
<keyword evidence="4" id="KW-0963">Cytoplasm</keyword>
<dbReference type="EMBL" id="JAAARO010000017">
    <property type="protein sequence ID" value="KAF5732673.1"/>
    <property type="molecule type" value="Genomic_DNA"/>
</dbReference>
<dbReference type="InParanoid" id="A0A7J7CEW4"/>
<dbReference type="FunFam" id="1.20.1050.10:FF:000004">
    <property type="entry name" value="Glutathione S-transferase F2"/>
    <property type="match status" value="1"/>
</dbReference>
<dbReference type="InterPro" id="IPR004046">
    <property type="entry name" value="GST_C"/>
</dbReference>
<evidence type="ECO:0000256" key="5">
    <source>
        <dbReference type="ARBA" id="ARBA00022575"/>
    </source>
</evidence>
<proteinExistence type="inferred from homology"/>
<dbReference type="InterPro" id="IPR004045">
    <property type="entry name" value="Glutathione_S-Trfase_N"/>
</dbReference>
<dbReference type="GO" id="GO:0006749">
    <property type="term" value="P:glutathione metabolic process"/>
    <property type="evidence" value="ECO:0007669"/>
    <property type="project" value="TreeGrafter"/>
</dbReference>
<dbReference type="CDD" id="cd03187">
    <property type="entry name" value="GST_C_Phi"/>
    <property type="match status" value="1"/>
</dbReference>
<dbReference type="Proteomes" id="UP000593562">
    <property type="component" value="Unassembled WGS sequence"/>
</dbReference>
<feature type="domain" description="GST C-terminal" evidence="9">
    <location>
        <begin position="89"/>
        <end position="213"/>
    </location>
</feature>
<evidence type="ECO:0000259" key="9">
    <source>
        <dbReference type="PROSITE" id="PS50405"/>
    </source>
</evidence>
<dbReference type="Gene3D" id="1.20.1050.10">
    <property type="match status" value="1"/>
</dbReference>
<evidence type="ECO:0000313" key="11">
    <source>
        <dbReference type="Proteomes" id="UP000593562"/>
    </source>
</evidence>
<dbReference type="OrthoDB" id="422574at2759"/>
<dbReference type="Gene3D" id="3.40.30.10">
    <property type="entry name" value="Glutaredoxin"/>
    <property type="match status" value="1"/>
</dbReference>
<evidence type="ECO:0000256" key="3">
    <source>
        <dbReference type="ARBA" id="ARBA00012452"/>
    </source>
</evidence>
<evidence type="ECO:0000256" key="1">
    <source>
        <dbReference type="ARBA" id="ARBA00004514"/>
    </source>
</evidence>
<dbReference type="InterPro" id="IPR036282">
    <property type="entry name" value="Glutathione-S-Trfase_C_sf"/>
</dbReference>
<dbReference type="SFLD" id="SFLDS00019">
    <property type="entry name" value="Glutathione_Transferase_(cytos"/>
    <property type="match status" value="1"/>
</dbReference>
<dbReference type="Pfam" id="PF02798">
    <property type="entry name" value="GST_N"/>
    <property type="match status" value="1"/>
</dbReference>
<dbReference type="GO" id="GO:0043295">
    <property type="term" value="F:glutathione binding"/>
    <property type="evidence" value="ECO:0007669"/>
    <property type="project" value="TreeGrafter"/>
</dbReference>
<dbReference type="SFLD" id="SFLDG01154">
    <property type="entry name" value="Main.5:_Phi-like"/>
    <property type="match status" value="1"/>
</dbReference>
<accession>A0A7J7CEW4</accession>
<evidence type="ECO:0000313" key="10">
    <source>
        <dbReference type="EMBL" id="KAF5732673.1"/>
    </source>
</evidence>
<name>A0A7J7CEW4_TRIWF</name>
<evidence type="ECO:0000256" key="2">
    <source>
        <dbReference type="ARBA" id="ARBA00010128"/>
    </source>
</evidence>
<dbReference type="PANTHER" id="PTHR43900">
    <property type="entry name" value="GLUTATHIONE S-TRANSFERASE RHO"/>
    <property type="match status" value="1"/>
</dbReference>
<gene>
    <name evidence="10" type="ORF">HS088_TW17G00203</name>
</gene>
<dbReference type="GO" id="GO:0009407">
    <property type="term" value="P:toxin catabolic process"/>
    <property type="evidence" value="ECO:0007669"/>
    <property type="project" value="UniProtKB-ARBA"/>
</dbReference>
<comment type="caution">
    <text evidence="10">The sequence shown here is derived from an EMBL/GenBank/DDBJ whole genome shotgun (WGS) entry which is preliminary data.</text>
</comment>
<dbReference type="InterPro" id="IPR040079">
    <property type="entry name" value="Glutathione_S-Trfase"/>
</dbReference>
<dbReference type="InterPro" id="IPR036249">
    <property type="entry name" value="Thioredoxin-like_sf"/>
</dbReference>
<keyword evidence="6 10" id="KW-0808">Transferase</keyword>
<sequence>MAAMKVRGNAFSTATMRVLACLREKGLEFQFVPVDMSTGEQKKEPHLSFHPFGQVPVFEHGDLKLFESRAITKYIAHEYADKGTQLECQGAAMPIGLQWMEVEAQQFESPASKLVWELAVKPMYGIPVDEAAVEENTAKLAKVLDVYESRLVESKYLACDSFTLADMHHLPNIDFLMGTKAKALFDSRPHVSAWVAHITARPAWVKALTIRNN</sequence>
<evidence type="ECO:0000256" key="7">
    <source>
        <dbReference type="ARBA" id="ARBA00047960"/>
    </source>
</evidence>
<reference evidence="10 11" key="1">
    <citation type="journal article" date="2020" name="Nat. Commun.">
        <title>Genome of Tripterygium wilfordii and identification of cytochrome P450 involved in triptolide biosynthesis.</title>
        <authorList>
            <person name="Tu L."/>
            <person name="Su P."/>
            <person name="Zhang Z."/>
            <person name="Gao L."/>
            <person name="Wang J."/>
            <person name="Hu T."/>
            <person name="Zhou J."/>
            <person name="Zhang Y."/>
            <person name="Zhao Y."/>
            <person name="Liu Y."/>
            <person name="Song Y."/>
            <person name="Tong Y."/>
            <person name="Lu Y."/>
            <person name="Yang J."/>
            <person name="Xu C."/>
            <person name="Jia M."/>
            <person name="Peters R.J."/>
            <person name="Huang L."/>
            <person name="Gao W."/>
        </authorList>
    </citation>
    <scope>NUCLEOTIDE SEQUENCE [LARGE SCALE GENOMIC DNA]</scope>
    <source>
        <strain evidence="11">cv. XIE 37</strain>
        <tissue evidence="10">Leaf</tissue>
    </source>
</reference>
<dbReference type="SFLD" id="SFLDG00358">
    <property type="entry name" value="Main_(cytGST)"/>
    <property type="match status" value="1"/>
</dbReference>
<evidence type="ECO:0000256" key="6">
    <source>
        <dbReference type="ARBA" id="ARBA00022679"/>
    </source>
</evidence>
<evidence type="ECO:0000256" key="4">
    <source>
        <dbReference type="ARBA" id="ARBA00022490"/>
    </source>
</evidence>
<dbReference type="InterPro" id="IPR034347">
    <property type="entry name" value="GST_Phi_C"/>
</dbReference>
<dbReference type="GO" id="GO:0004364">
    <property type="term" value="F:glutathione transferase activity"/>
    <property type="evidence" value="ECO:0007669"/>
    <property type="project" value="UniProtKB-EC"/>
</dbReference>
<dbReference type="PROSITE" id="PS50404">
    <property type="entry name" value="GST_NTER"/>
    <property type="match status" value="1"/>
</dbReference>
<dbReference type="GO" id="GO:0005829">
    <property type="term" value="C:cytosol"/>
    <property type="evidence" value="ECO:0007669"/>
    <property type="project" value="UniProtKB-SubCell"/>
</dbReference>
<comment type="subcellular location">
    <subcellularLocation>
        <location evidence="1">Cytoplasm</location>
        <location evidence="1">Cytosol</location>
    </subcellularLocation>
</comment>
<dbReference type="AlphaFoldDB" id="A0A7J7CEW4"/>
<dbReference type="PANTHER" id="PTHR43900:SF47">
    <property type="entry name" value="GLUTATHIONE S-TRANSFERASE F6-RELATED"/>
    <property type="match status" value="1"/>
</dbReference>
<dbReference type="Pfam" id="PF00043">
    <property type="entry name" value="GST_C"/>
    <property type="match status" value="1"/>
</dbReference>